<evidence type="ECO:0000313" key="1">
    <source>
        <dbReference type="EMBL" id="GAI48694.1"/>
    </source>
</evidence>
<dbReference type="AlphaFoldDB" id="X1QZH7"/>
<sequence>SVFHRNIFDDALNIDVRIFCSDIVEGVEKWLREVENTNLFKNNYSKFMMRYPHGLKPYIKGVPVIS</sequence>
<feature type="non-terminal residue" evidence="1">
    <location>
        <position position="1"/>
    </location>
</feature>
<proteinExistence type="predicted"/>
<accession>X1QZH7</accession>
<name>X1QZH7_9ZZZZ</name>
<comment type="caution">
    <text evidence="1">The sequence shown here is derived from an EMBL/GenBank/DDBJ whole genome shotgun (WGS) entry which is preliminary data.</text>
</comment>
<reference evidence="1" key="1">
    <citation type="journal article" date="2014" name="Front. Microbiol.">
        <title>High frequency of phylogenetically diverse reductive dehalogenase-homologous genes in deep subseafloor sedimentary metagenomes.</title>
        <authorList>
            <person name="Kawai M."/>
            <person name="Futagami T."/>
            <person name="Toyoda A."/>
            <person name="Takaki Y."/>
            <person name="Nishi S."/>
            <person name="Hori S."/>
            <person name="Arai W."/>
            <person name="Tsubouchi T."/>
            <person name="Morono Y."/>
            <person name="Uchiyama I."/>
            <person name="Ito T."/>
            <person name="Fujiyama A."/>
            <person name="Inagaki F."/>
            <person name="Takami H."/>
        </authorList>
    </citation>
    <scope>NUCLEOTIDE SEQUENCE</scope>
    <source>
        <strain evidence="1">Expedition CK06-06</strain>
    </source>
</reference>
<protein>
    <submittedName>
        <fullName evidence="1">Uncharacterized protein</fullName>
    </submittedName>
</protein>
<gene>
    <name evidence="1" type="ORF">S06H3_59355</name>
</gene>
<dbReference type="EMBL" id="BARV01038555">
    <property type="protein sequence ID" value="GAI48694.1"/>
    <property type="molecule type" value="Genomic_DNA"/>
</dbReference>
<organism evidence="1">
    <name type="scientific">marine sediment metagenome</name>
    <dbReference type="NCBI Taxonomy" id="412755"/>
    <lineage>
        <taxon>unclassified sequences</taxon>
        <taxon>metagenomes</taxon>
        <taxon>ecological metagenomes</taxon>
    </lineage>
</organism>